<keyword evidence="1" id="KW-0472">Membrane</keyword>
<dbReference type="Proteomes" id="UP000276309">
    <property type="component" value="Chromosome"/>
</dbReference>
<dbReference type="OrthoDB" id="1493274at2"/>
<dbReference type="KEGG" id="emar:D1013_06880"/>
<keyword evidence="3" id="KW-1185">Reference proteome</keyword>
<feature type="transmembrane region" description="Helical" evidence="1">
    <location>
        <begin position="139"/>
        <end position="158"/>
    </location>
</feature>
<keyword evidence="1" id="KW-1133">Transmembrane helix</keyword>
<keyword evidence="1" id="KW-0812">Transmembrane</keyword>
<dbReference type="AlphaFoldDB" id="A0A3G2L4F9"/>
<evidence type="ECO:0000313" key="3">
    <source>
        <dbReference type="Proteomes" id="UP000276309"/>
    </source>
</evidence>
<evidence type="ECO:0000313" key="2">
    <source>
        <dbReference type="EMBL" id="AYN67111.1"/>
    </source>
</evidence>
<dbReference type="RefSeq" id="WP_121848160.1">
    <property type="nucleotide sequence ID" value="NZ_CP032050.1"/>
</dbReference>
<proteinExistence type="predicted"/>
<accession>A0A3G2L4F9</accession>
<reference evidence="2 3" key="1">
    <citation type="submission" date="2018-08" db="EMBL/GenBank/DDBJ databases">
        <title>The reduced genetic potential of extracellular carbohydrate catabolism in Euzebyella marina RN62, a Flavobacteriia bacterium isolated from the hadal water.</title>
        <authorList>
            <person name="Xue C."/>
        </authorList>
    </citation>
    <scope>NUCLEOTIDE SEQUENCE [LARGE SCALE GENOMIC DNA]</scope>
    <source>
        <strain evidence="2 3">RN62</strain>
    </source>
</reference>
<dbReference type="EMBL" id="CP032050">
    <property type="protein sequence ID" value="AYN67111.1"/>
    <property type="molecule type" value="Genomic_DNA"/>
</dbReference>
<feature type="transmembrane region" description="Helical" evidence="1">
    <location>
        <begin position="94"/>
        <end position="119"/>
    </location>
</feature>
<feature type="transmembrane region" description="Helical" evidence="1">
    <location>
        <begin position="170"/>
        <end position="189"/>
    </location>
</feature>
<evidence type="ECO:0008006" key="4">
    <source>
        <dbReference type="Google" id="ProtNLM"/>
    </source>
</evidence>
<organism evidence="2 3">
    <name type="scientific">Euzebyella marina</name>
    <dbReference type="NCBI Taxonomy" id="1761453"/>
    <lineage>
        <taxon>Bacteria</taxon>
        <taxon>Pseudomonadati</taxon>
        <taxon>Bacteroidota</taxon>
        <taxon>Flavobacteriia</taxon>
        <taxon>Flavobacteriales</taxon>
        <taxon>Flavobacteriaceae</taxon>
        <taxon>Euzebyella</taxon>
    </lineage>
</organism>
<feature type="transmembrane region" description="Helical" evidence="1">
    <location>
        <begin position="12"/>
        <end position="31"/>
    </location>
</feature>
<protein>
    <recommendedName>
        <fullName evidence="4">DUF998 domain-containing protein</fullName>
    </recommendedName>
</protein>
<feature type="transmembrane region" description="Helical" evidence="1">
    <location>
        <begin position="63"/>
        <end position="82"/>
    </location>
</feature>
<evidence type="ECO:0000256" key="1">
    <source>
        <dbReference type="SAM" id="Phobius"/>
    </source>
</evidence>
<sequence>MEYQTRAEIRYGGILLILGALTTIMCILLEVNAGWASLIVEIKRTDYEAGKFLFKNWNEMSSIWNWALFGNVFLAIASILLIKDTKKIGWFPSSFFWSIYLIGSALLIVSFAISLGSYFNALKVIDDQPYLFETIRGTPLYLFNVGALFQLSVCIIYFQQGFSKQGIVSRGLAIIMLVILISSLVLAVLGITSVVIFAIACFLVPLSLGIFYTKLSLDRSEIGS</sequence>
<gene>
    <name evidence="2" type="ORF">D1013_06880</name>
</gene>
<name>A0A3G2L4F9_9FLAO</name>
<feature type="transmembrane region" description="Helical" evidence="1">
    <location>
        <begin position="195"/>
        <end position="213"/>
    </location>
</feature>